<gene>
    <name evidence="1" type="ORF">L1987_00369</name>
</gene>
<comment type="caution">
    <text evidence="1">The sequence shown here is derived from an EMBL/GenBank/DDBJ whole genome shotgun (WGS) entry which is preliminary data.</text>
</comment>
<sequence length="441" mass="50906">MVLTKVLINGVSGSHSCSLCKCMMLFQLLAVQQLMLAFLQCVLQISAKTLQCEYEMELKGDQSASYQSFIDHCESKHEEQDKQIENRIRKHDETEFEVKRLQMHSVVSPLLMMLDNYHGKITFLDPISGDKYFIKTPQELKGDYQIYCSMYGWLLMSKFEDGPEIVFFNPITSNIHELPAAPCCFVSLCFSEPPTSPHCMVVGFGPCHIYIHFVSHEPPSWRRYCLNFGTNGPYSFHFPTFSGQDIYALCNKKRIDAFRDIGEEDYSLEVVKDRALRSCCKSSTEYFLSAFRDIGEEDYSWEVVKDKALRSCCKSPTEYFLSKCDQHLLLVIVGEFGESVEVFKLNDSTKEWEKLDGLGKYMIYISNTSCICLEAKSPEMGNKIYFPRLLHNEDTKIVFYSLETCKYHTFDDKNIQESFGADLFGTKYTCNPHTWIEPSWS</sequence>
<accession>A0ACB9K252</accession>
<reference evidence="2" key="1">
    <citation type="journal article" date="2022" name="Mol. Ecol. Resour.">
        <title>The genomes of chicory, endive, great burdock and yacon provide insights into Asteraceae palaeo-polyploidization history and plant inulin production.</title>
        <authorList>
            <person name="Fan W."/>
            <person name="Wang S."/>
            <person name="Wang H."/>
            <person name="Wang A."/>
            <person name="Jiang F."/>
            <person name="Liu H."/>
            <person name="Zhao H."/>
            <person name="Xu D."/>
            <person name="Zhang Y."/>
        </authorList>
    </citation>
    <scope>NUCLEOTIDE SEQUENCE [LARGE SCALE GENOMIC DNA]</scope>
    <source>
        <strain evidence="2">cv. Yunnan</strain>
    </source>
</reference>
<organism evidence="1 2">
    <name type="scientific">Smallanthus sonchifolius</name>
    <dbReference type="NCBI Taxonomy" id="185202"/>
    <lineage>
        <taxon>Eukaryota</taxon>
        <taxon>Viridiplantae</taxon>
        <taxon>Streptophyta</taxon>
        <taxon>Embryophyta</taxon>
        <taxon>Tracheophyta</taxon>
        <taxon>Spermatophyta</taxon>
        <taxon>Magnoliopsida</taxon>
        <taxon>eudicotyledons</taxon>
        <taxon>Gunneridae</taxon>
        <taxon>Pentapetalae</taxon>
        <taxon>asterids</taxon>
        <taxon>campanulids</taxon>
        <taxon>Asterales</taxon>
        <taxon>Asteraceae</taxon>
        <taxon>Asteroideae</taxon>
        <taxon>Heliantheae alliance</taxon>
        <taxon>Millerieae</taxon>
        <taxon>Smallanthus</taxon>
    </lineage>
</organism>
<name>A0ACB9K252_9ASTR</name>
<evidence type="ECO:0000313" key="2">
    <source>
        <dbReference type="Proteomes" id="UP001056120"/>
    </source>
</evidence>
<evidence type="ECO:0000313" key="1">
    <source>
        <dbReference type="EMBL" id="KAI3826323.1"/>
    </source>
</evidence>
<dbReference type="Proteomes" id="UP001056120">
    <property type="component" value="Linkage Group LG01"/>
</dbReference>
<proteinExistence type="predicted"/>
<protein>
    <submittedName>
        <fullName evidence="1">Uncharacterized protein</fullName>
    </submittedName>
</protein>
<reference evidence="1 2" key="2">
    <citation type="journal article" date="2022" name="Mol. Ecol. Resour.">
        <title>The genomes of chicory, endive, great burdock and yacon provide insights into Asteraceae paleo-polyploidization history and plant inulin production.</title>
        <authorList>
            <person name="Fan W."/>
            <person name="Wang S."/>
            <person name="Wang H."/>
            <person name="Wang A."/>
            <person name="Jiang F."/>
            <person name="Liu H."/>
            <person name="Zhao H."/>
            <person name="Xu D."/>
            <person name="Zhang Y."/>
        </authorList>
    </citation>
    <scope>NUCLEOTIDE SEQUENCE [LARGE SCALE GENOMIC DNA]</scope>
    <source>
        <strain evidence="2">cv. Yunnan</strain>
        <tissue evidence="1">Leaves</tissue>
    </source>
</reference>
<dbReference type="EMBL" id="CM042018">
    <property type="protein sequence ID" value="KAI3826323.1"/>
    <property type="molecule type" value="Genomic_DNA"/>
</dbReference>
<keyword evidence="2" id="KW-1185">Reference proteome</keyword>